<sequence length="905" mass="101886">MSSTYGSRRNMFCDRDVLGNEASVETFFVNRLLAELGYRDEHIRTKESLETLKVNQGRQRKLYRPDYALEVDNTVRWILEAKAVDESLTPFVGQAASYCHQINASHRDGNPVTHFIMTNGVSTELYEWDRQDPILSLSFKDFDGVSNKWAKLKEIMAPDSFASARWAAQPALFDSTIEIRRASISEINAAFAWCHKFIYRRENYSYSAAFMEFVKVVFLKLLSDKAAHANPGVTVLENGSLQVPAEEVKFSTAWIEKMEGESPNPVADVQFNNLVRQLEEEIRQRKKKRIFGQGEILDLSPETIKGVVAKLQDLDLYSMDSDLNGRLFETFLNATLRGKDLGQFFTPRSVVKLATSLADLQVRRDHVETVIDACCGTGGFLIESLADMWGKVDGNRSLSASEKVRLRDEIATQRIYGIDVAKEPALARIARINMYLHGDGGSRVYQLDALDKRVRSYATETREVRDEKEEFKGIADRSGFDVALTNPPFAKEYARKTDVERQILDQYELAFMDSGRTRKPVSSLKSSMMFIERYHDLLRPGGRLVTVIDDSILGGDREKRIRSYIRDKFIVKAVVSLPGDAFQRSQARVKTSVVVLQKKHHAEEEQTPIFMYYCTRVGIDEVARQRVLPIDEENRRAAEAEIDKVGKLYRDFLNGNPDEAWIVPPEAIEGRMDVKACLPSAGRNVERWREEGHEVLSVGQMLKLAFGGAEFATSDEESVDRASDVVIPADSEDLVTLLRVRYDGTAEPGETIAASDSTYDVLYKVRAGDVVISHINAVHGAVAVIPDELEGLVATKEYTVCRPRKGYHPYLIWQMLRTPEARADLLLSSTGMGRTRVDWSIVSQLQLPVPSMQISEAAIKAVEDARALERKAQELYVTAAKTLGSSLNLDNTEARALLAAFKPPR</sequence>
<feature type="domain" description="DNA methylase adenine-specific" evidence="3">
    <location>
        <begin position="321"/>
        <end position="651"/>
    </location>
</feature>
<dbReference type="InterPro" id="IPR052916">
    <property type="entry name" value="Type-I_RE_MTase_Subunit"/>
</dbReference>
<reference evidence="4 5" key="1">
    <citation type="submission" date="2024-09" db="EMBL/GenBank/DDBJ databases">
        <authorList>
            <person name="Sun Q."/>
            <person name="Mori K."/>
        </authorList>
    </citation>
    <scope>NUCLEOTIDE SEQUENCE [LARGE SCALE GENOMIC DNA]</scope>
    <source>
        <strain evidence="4 5">JCM 4362</strain>
    </source>
</reference>
<dbReference type="InterPro" id="IPR029063">
    <property type="entry name" value="SAM-dependent_MTases_sf"/>
</dbReference>
<proteinExistence type="predicted"/>
<dbReference type="PANTHER" id="PTHR42998:SF1">
    <property type="entry name" value="TYPE I RESTRICTION ENZYME HINDI METHYLASE SUBUNIT"/>
    <property type="match status" value="1"/>
</dbReference>
<name>A0ABV5PHP3_STRCM</name>
<organism evidence="4 5">
    <name type="scientific">Streptomyces cremeus</name>
    <dbReference type="NCBI Taxonomy" id="66881"/>
    <lineage>
        <taxon>Bacteria</taxon>
        <taxon>Bacillati</taxon>
        <taxon>Actinomycetota</taxon>
        <taxon>Actinomycetes</taxon>
        <taxon>Kitasatosporales</taxon>
        <taxon>Streptomycetaceae</taxon>
        <taxon>Streptomyces</taxon>
    </lineage>
</organism>
<keyword evidence="1" id="KW-0680">Restriction system</keyword>
<dbReference type="Gene3D" id="3.90.1570.30">
    <property type="match status" value="1"/>
</dbReference>
<dbReference type="InterPro" id="IPR044946">
    <property type="entry name" value="Restrct_endonuc_typeI_TRD_sf"/>
</dbReference>
<accession>A0ABV5PHP3</accession>
<dbReference type="Gene3D" id="3.40.50.150">
    <property type="entry name" value="Vaccinia Virus protein VP39"/>
    <property type="match status" value="1"/>
</dbReference>
<keyword evidence="5" id="KW-1185">Reference proteome</keyword>
<evidence type="ECO:0000313" key="5">
    <source>
        <dbReference type="Proteomes" id="UP001589718"/>
    </source>
</evidence>
<gene>
    <name evidence="4" type="ORF">ACFFTU_22555</name>
</gene>
<keyword evidence="4" id="KW-0808">Transferase</keyword>
<evidence type="ECO:0000256" key="2">
    <source>
        <dbReference type="ARBA" id="ARBA00023125"/>
    </source>
</evidence>
<dbReference type="GO" id="GO:0008168">
    <property type="term" value="F:methyltransferase activity"/>
    <property type="evidence" value="ECO:0007669"/>
    <property type="project" value="UniProtKB-KW"/>
</dbReference>
<dbReference type="SUPFAM" id="SSF116734">
    <property type="entry name" value="DNA methylase specificity domain"/>
    <property type="match status" value="1"/>
</dbReference>
<dbReference type="InterPro" id="IPR003356">
    <property type="entry name" value="DNA_methylase_A-5"/>
</dbReference>
<dbReference type="GO" id="GO:0032259">
    <property type="term" value="P:methylation"/>
    <property type="evidence" value="ECO:0007669"/>
    <property type="project" value="UniProtKB-KW"/>
</dbReference>
<dbReference type="PRINTS" id="PR00507">
    <property type="entry name" value="N12N6MTFRASE"/>
</dbReference>
<comment type="caution">
    <text evidence="4">The sequence shown here is derived from an EMBL/GenBank/DDBJ whole genome shotgun (WGS) entry which is preliminary data.</text>
</comment>
<evidence type="ECO:0000313" key="4">
    <source>
        <dbReference type="EMBL" id="MFB9522730.1"/>
    </source>
</evidence>
<dbReference type="Gene3D" id="3.90.220.20">
    <property type="entry name" value="DNA methylase specificity domains"/>
    <property type="match status" value="1"/>
</dbReference>
<protein>
    <submittedName>
        <fullName evidence="4">N-6 DNA methylase</fullName>
    </submittedName>
</protein>
<dbReference type="Pfam" id="PF02384">
    <property type="entry name" value="N6_Mtase"/>
    <property type="match status" value="1"/>
</dbReference>
<dbReference type="Proteomes" id="UP001589718">
    <property type="component" value="Unassembled WGS sequence"/>
</dbReference>
<evidence type="ECO:0000256" key="1">
    <source>
        <dbReference type="ARBA" id="ARBA00022747"/>
    </source>
</evidence>
<dbReference type="PANTHER" id="PTHR42998">
    <property type="entry name" value="TYPE I RESTRICTION ENZYME HINDVIIP M PROTEIN-RELATED"/>
    <property type="match status" value="1"/>
</dbReference>
<dbReference type="SUPFAM" id="SSF53335">
    <property type="entry name" value="S-adenosyl-L-methionine-dependent methyltransferases"/>
    <property type="match status" value="1"/>
</dbReference>
<evidence type="ECO:0000259" key="3">
    <source>
        <dbReference type="Pfam" id="PF02384"/>
    </source>
</evidence>
<keyword evidence="2" id="KW-0238">DNA-binding</keyword>
<dbReference type="EMBL" id="JBHMCR010000013">
    <property type="protein sequence ID" value="MFB9522730.1"/>
    <property type="molecule type" value="Genomic_DNA"/>
</dbReference>
<dbReference type="RefSeq" id="WP_345220258.1">
    <property type="nucleotide sequence ID" value="NZ_BAAAXE010000013.1"/>
</dbReference>
<keyword evidence="4" id="KW-0489">Methyltransferase</keyword>